<gene>
    <name evidence="3" type="ORF">PCO31110_02131</name>
</gene>
<reference evidence="3 4" key="1">
    <citation type="submission" date="2019-08" db="EMBL/GenBank/DDBJ databases">
        <authorList>
            <person name="Peeters C."/>
        </authorList>
    </citation>
    <scope>NUCLEOTIDE SEQUENCE [LARGE SCALE GENOMIC DNA]</scope>
    <source>
        <strain evidence="3 4">LMG 31110</strain>
    </source>
</reference>
<evidence type="ECO:0000313" key="4">
    <source>
        <dbReference type="Proteomes" id="UP000337189"/>
    </source>
</evidence>
<accession>A0A5E4UL69</accession>
<evidence type="ECO:0000313" key="3">
    <source>
        <dbReference type="EMBL" id="VVE00666.1"/>
    </source>
</evidence>
<dbReference type="SUPFAM" id="SSF103515">
    <property type="entry name" value="Autotransporter"/>
    <property type="match status" value="1"/>
</dbReference>
<feature type="domain" description="Autotransporter" evidence="2">
    <location>
        <begin position="1801"/>
        <end position="2078"/>
    </location>
</feature>
<dbReference type="InterPro" id="IPR005546">
    <property type="entry name" value="Autotransporte_beta"/>
</dbReference>
<evidence type="ECO:0000256" key="1">
    <source>
        <dbReference type="SAM" id="MobiDB-lite"/>
    </source>
</evidence>
<feature type="region of interest" description="Disordered" evidence="1">
    <location>
        <begin position="299"/>
        <end position="322"/>
    </location>
</feature>
<protein>
    <submittedName>
        <fullName evidence="3">Outer membrane autotransporter barrel domain-containing protein 8</fullName>
    </submittedName>
</protein>
<evidence type="ECO:0000259" key="2">
    <source>
        <dbReference type="PROSITE" id="PS51208"/>
    </source>
</evidence>
<dbReference type="EMBL" id="CABPSJ010000002">
    <property type="protein sequence ID" value="VVE00666.1"/>
    <property type="molecule type" value="Genomic_DNA"/>
</dbReference>
<sequence>MTWGANPGIGQTLSDRGGSVGDRFSARATPGRLRAICGVAGLMLAGPAVAQTSGPLFLDYRGATGGCCYDSNGADGEPGQIDVERTLTGLNILSTGGATGVAVDVSGGNGGNGDDVSGRDHWGGSGGFGRIVDFVLAQSTVVSNGFGVSVLSKGGDGGLWGNRGHGNGNGGNGNFARLTLDGGSVSAIGYGLSAQSIGGNGQTSAIPWGAGVNAGVGGNAGDASVVVRGGAVVTASASGGNGGAAIRAESLGGQGGLGIDDWEGGYVLSGWGGNAGNVTVSIADGTVTAHGDGEVGVLARSVGGNGPKRMSDSTDVKGSNGGNAGTVTLTNGAAITTDGANAPGIAAYSLGGDGGDGGGGVTGNGFQGGDGGTPGSVTVTNTGSIVTRGVGAMGIRVAVIGGAGGNGGESGPWSGHGGNGGSGGNTGSLAVDIKNDGTIMTMGNDAVGILAHAVGGGAGGAELSQGIMNIGGGSGGNGGLGGNISVGSNGSIFTTGDQSPGVQVQSIGGGGGHGGDADTTGIIVGIATGGHGGAGGNGGNAVMDLGGAISTAGAGSTGILLQSVGGGGGAGGSSRAMTVGVGLGVAVSHGGSAGGGGAGGLAHLTLEDGSSITTQAAASDGAVVQSVGGGGGYGGLASSATLTIAPDLGPEVPTATLSPHVSIGGRGGDGGGGGIAQVDNSGGIWTQGDKSVGILAQSIGGGGGAGGSAAAALRAQSIAAPNSRFNISVGATIGGAGGGGGDGAAALVTNNIDGSVLTTGDHSSGIVAQSIGGGGGVGGMVQQETAKSFGATLGAPGSVQGLLQTIGNWLMRPGNSMNVAFGSLTVGVDVRVGGSGGQGGAGNAATVSNYGRVTTSGDGSAAIVAQSIGGGGGQGGTAASTSVSSLLSSLDSLLGVMAGKVGTYFNVSPNVGTNVAVGGSGGWGGDGRQVSVLNTGTLSTNGFGAPGILAQSVGGGGGTGAATSQNLELFLSNWAPKDAPGIINEVTRIIDLLGSNLASAQHSVNVSVGGRGGSAGSGGLVNVDASDPASRIQTRGDSSPGILAQSISGGGGQAAATDYTFGASSLGAAAGSTSPALSLSLGGAYTGNPAGNAGQFAHVNVKSGGVIATQGVDSSGVVAQSITGGGGAAAVGLTGNASTHLAAGQQVAAPVITLGSTLSGALSPSSMNGAPVSVVSSGSVYTSGVLSHGILAQSVAGGGGAAGMTVGAQVASLLGGAVVKLGASPAGGSSLQANAGSVSVDLTNLAVTQAVLSTQGALSFGVLAQSIGGGGGYVALVQGGNPFALPVTSLTLGAQGDTFGSGADVNVNVARNVAVQTLGQDAHGIVAQSVGGGGGIAGATTAPGRVTLASVNNSVTRSGANDGGTVEVAVDGGIRTHGDGAAGVLAQSVGGGGGIAGDAAAVTYGLDMVRQANVSGAVGAGNTVQVSTSGSVVTYGANAPAILAMSLGGGAVFSDGGVWLKQPASASGNAGGAIDVTLQPGSVVGAMGAGSPAIAAISMGNAGAGSMQGKPIGVTIGKGASVVANATSGIGILAINTDGVNVENAGTVSAATAIVSMSKASVANSGVMQGNVQLTTDSTFLNRVGGELRTARLLSAGLTQNYGTISPGGPGVFQASQVYGDFRQTGTGIYAPDLDFTNHNSDFLAVTGALTFGGSVVPILRNPVKNIWLGIGHFDKAPTGETAVAKSTALVFDYRMKDHYGGSQDPLISVDANFRPPGVSLNTNQASFADFLQTHWDAGMVEAGPLFQPFVSAGDAASYRKTLDVLSGAATLMRAGSRGHENYDFLNRLMSCPQFVTNGTRMGEGSCVWARVIGTRADRFDTADDVGFRSQQVTYQFGAQKEIAHDWFFGGSASYVVTHARSSDRSLDVSSDGFRGGLTLKRQMGPWQIALAVLGGYESGTQNRTIAYPGASAQATSRPDAFFVGARSRLSYQLNHAAWYVKPYTDLDVVYDRNSAYLESGAGVFDLAMQSEGRTTAVLSPAIEVGARLDYRGVTVRPYLSAGMSFASKGDVSVEASLVQFPGAAFRITSSQPRVYANFALGVELLSSKGLEVRAEYNLRTAASQTVQSAALRLAKHF</sequence>
<dbReference type="SMART" id="SM00869">
    <property type="entry name" value="Autotransporter"/>
    <property type="match status" value="1"/>
</dbReference>
<organism evidence="3 4">
    <name type="scientific">Pandoraea communis</name>
    <dbReference type="NCBI Taxonomy" id="2508297"/>
    <lineage>
        <taxon>Bacteria</taxon>
        <taxon>Pseudomonadati</taxon>
        <taxon>Pseudomonadota</taxon>
        <taxon>Betaproteobacteria</taxon>
        <taxon>Burkholderiales</taxon>
        <taxon>Burkholderiaceae</taxon>
        <taxon>Pandoraea</taxon>
    </lineage>
</organism>
<dbReference type="PROSITE" id="PS51208">
    <property type="entry name" value="AUTOTRANSPORTER"/>
    <property type="match status" value="1"/>
</dbReference>
<dbReference type="Proteomes" id="UP000337189">
    <property type="component" value="Unassembled WGS sequence"/>
</dbReference>
<feature type="region of interest" description="Disordered" evidence="1">
    <location>
        <begin position="1"/>
        <end position="21"/>
    </location>
</feature>
<name>A0A5E4UL69_9BURK</name>
<proteinExistence type="predicted"/>
<dbReference type="InterPro" id="IPR036709">
    <property type="entry name" value="Autotransporte_beta_dom_sf"/>
</dbReference>